<organism evidence="3 4">
    <name type="scientific">Tetragenococcus solitarius</name>
    <dbReference type="NCBI Taxonomy" id="71453"/>
    <lineage>
        <taxon>Bacteria</taxon>
        <taxon>Bacillati</taxon>
        <taxon>Bacillota</taxon>
        <taxon>Bacilli</taxon>
        <taxon>Lactobacillales</taxon>
        <taxon>Enterococcaceae</taxon>
        <taxon>Tetragenococcus</taxon>
    </lineage>
</organism>
<protein>
    <submittedName>
        <fullName evidence="3">Alpha/beta hydrolase</fullName>
    </submittedName>
</protein>
<dbReference type="Proteomes" id="UP001501577">
    <property type="component" value="Unassembled WGS sequence"/>
</dbReference>
<keyword evidence="1 3" id="KW-0378">Hydrolase</keyword>
<feature type="domain" description="Alpha/beta hydrolase fold-3" evidence="2">
    <location>
        <begin position="82"/>
        <end position="288"/>
    </location>
</feature>
<comment type="caution">
    <text evidence="3">The sequence shown here is derived from an EMBL/GenBank/DDBJ whole genome shotgun (WGS) entry which is preliminary data.</text>
</comment>
<dbReference type="InterPro" id="IPR013094">
    <property type="entry name" value="AB_hydrolase_3"/>
</dbReference>
<dbReference type="PANTHER" id="PTHR48081">
    <property type="entry name" value="AB HYDROLASE SUPERFAMILY PROTEIN C4A8.06C"/>
    <property type="match status" value="1"/>
</dbReference>
<sequence length="320" mass="36484">MKITDDMIHPELRTFGKIIRSSFHFKNENTFRRMQKVLNLTRNFLRPKNLQWKNYRTISPHNEQLNFAVVKSNQPQNNAVGLLWIHGGGYGLGVPEQEGGFVKKFIDAANCVVVLPDYRLSIEAPFPAALEDCYDTLLWMKDHAAELGIRSDQIFVGGDSAGGGLAAAVSLLARDRNEVNIAFQMPFYPMLDDRMITPSSQDNDAPLWNTRANQVAWQMYLQDNYQTEKVSSYAAPARANNYHHLPPTYTFVGDIEPFYDETRVYIKNLQQAGVEAAIEVYPGCFHAFDQFIQTKVAQEATINYLAHFIYATKHYFEAQV</sequence>
<evidence type="ECO:0000259" key="2">
    <source>
        <dbReference type="Pfam" id="PF07859"/>
    </source>
</evidence>
<dbReference type="InterPro" id="IPR029058">
    <property type="entry name" value="AB_hydrolase_fold"/>
</dbReference>
<name>A0ABN3Y3Y1_9ENTE</name>
<dbReference type="EMBL" id="BAAAXQ010000038">
    <property type="protein sequence ID" value="GAA3017474.1"/>
    <property type="molecule type" value="Genomic_DNA"/>
</dbReference>
<gene>
    <name evidence="3" type="ORF">GCM10019998_12110</name>
</gene>
<dbReference type="Pfam" id="PF07859">
    <property type="entry name" value="Abhydrolase_3"/>
    <property type="match status" value="1"/>
</dbReference>
<evidence type="ECO:0000256" key="1">
    <source>
        <dbReference type="ARBA" id="ARBA00022801"/>
    </source>
</evidence>
<dbReference type="Gene3D" id="3.40.50.1820">
    <property type="entry name" value="alpha/beta hydrolase"/>
    <property type="match status" value="1"/>
</dbReference>
<evidence type="ECO:0000313" key="4">
    <source>
        <dbReference type="Proteomes" id="UP001501577"/>
    </source>
</evidence>
<evidence type="ECO:0000313" key="3">
    <source>
        <dbReference type="EMBL" id="GAA3017474.1"/>
    </source>
</evidence>
<dbReference type="SUPFAM" id="SSF53474">
    <property type="entry name" value="alpha/beta-Hydrolases"/>
    <property type="match status" value="1"/>
</dbReference>
<accession>A0ABN3Y3Y1</accession>
<dbReference type="RefSeq" id="WP_083498299.1">
    <property type="nucleotide sequence ID" value="NZ_BAAAXQ010000038.1"/>
</dbReference>
<dbReference type="PANTHER" id="PTHR48081:SF8">
    <property type="entry name" value="ALPHA_BETA HYDROLASE FOLD-3 DOMAIN-CONTAINING PROTEIN-RELATED"/>
    <property type="match status" value="1"/>
</dbReference>
<dbReference type="InterPro" id="IPR050300">
    <property type="entry name" value="GDXG_lipolytic_enzyme"/>
</dbReference>
<dbReference type="GO" id="GO:0016787">
    <property type="term" value="F:hydrolase activity"/>
    <property type="evidence" value="ECO:0007669"/>
    <property type="project" value="UniProtKB-KW"/>
</dbReference>
<proteinExistence type="predicted"/>
<keyword evidence="4" id="KW-1185">Reference proteome</keyword>
<reference evidence="3 4" key="1">
    <citation type="journal article" date="2019" name="Int. J. Syst. Evol. Microbiol.">
        <title>The Global Catalogue of Microorganisms (GCM) 10K type strain sequencing project: providing services to taxonomists for standard genome sequencing and annotation.</title>
        <authorList>
            <consortium name="The Broad Institute Genomics Platform"/>
            <consortium name="The Broad Institute Genome Sequencing Center for Infectious Disease"/>
            <person name="Wu L."/>
            <person name="Ma J."/>
        </authorList>
    </citation>
    <scope>NUCLEOTIDE SEQUENCE [LARGE SCALE GENOMIC DNA]</scope>
    <source>
        <strain evidence="3 4">JCM 8736</strain>
    </source>
</reference>